<accession>A0A7V7NP84</accession>
<proteinExistence type="predicted"/>
<dbReference type="Pfam" id="PF01548">
    <property type="entry name" value="DEDD_Tnp_IS110"/>
    <property type="match status" value="1"/>
</dbReference>
<dbReference type="Proteomes" id="UP000423756">
    <property type="component" value="Unassembled WGS sequence"/>
</dbReference>
<evidence type="ECO:0000313" key="5">
    <source>
        <dbReference type="Proteomes" id="UP000423756"/>
    </source>
</evidence>
<dbReference type="InterPro" id="IPR003346">
    <property type="entry name" value="Transposase_20"/>
</dbReference>
<dbReference type="RefSeq" id="WP_150897867.1">
    <property type="nucleotide sequence ID" value="NZ_VZPX01000101.1"/>
</dbReference>
<dbReference type="GO" id="GO:0003677">
    <property type="term" value="F:DNA binding"/>
    <property type="evidence" value="ECO:0007669"/>
    <property type="project" value="InterPro"/>
</dbReference>
<organism evidence="4 5">
    <name type="scientific">Vibrio chagasii</name>
    <dbReference type="NCBI Taxonomy" id="170679"/>
    <lineage>
        <taxon>Bacteria</taxon>
        <taxon>Pseudomonadati</taxon>
        <taxon>Pseudomonadota</taxon>
        <taxon>Gammaproteobacteria</taxon>
        <taxon>Vibrionales</taxon>
        <taxon>Vibrionaceae</taxon>
        <taxon>Vibrio</taxon>
    </lineage>
</organism>
<sequence>MNTNTLQNINIGVDTGKSQLDIYIRPLDIYFTVPNTDKGISDAIKAIKKHKPQRVVIEATGRLEMPFILACDKAKLPYVVANPLRIKRFAEAIDQRAKNDRLDAALIAHYAERVQPELTKLKSENIRLMSDLVTRRNQLLTMQTMERNRLQILPKNISSTITPILTALKNQLEKVEAKIEKLIESCPEYQAKNTILQSMPGVGKILAASLISNVPELGFITNKQASSLIGVAPITRESGRFKGKRMIKGSRPQVRTVMYMAMMSAIQCNPVFKATYERLLAAGKPKKVAIVACMRKMVVTLNSMLRDGAMWNKDSVKN</sequence>
<dbReference type="Pfam" id="PF02371">
    <property type="entry name" value="Transposase_20"/>
    <property type="match status" value="1"/>
</dbReference>
<comment type="caution">
    <text evidence="4">The sequence shown here is derived from an EMBL/GenBank/DDBJ whole genome shotgun (WGS) entry which is preliminary data.</text>
</comment>
<dbReference type="GO" id="GO:0004803">
    <property type="term" value="F:transposase activity"/>
    <property type="evidence" value="ECO:0007669"/>
    <property type="project" value="InterPro"/>
</dbReference>
<feature type="domain" description="Transposase IS110-like N-terminal" evidence="2">
    <location>
        <begin position="11"/>
        <end position="151"/>
    </location>
</feature>
<evidence type="ECO:0000259" key="3">
    <source>
        <dbReference type="Pfam" id="PF02371"/>
    </source>
</evidence>
<dbReference type="PANTHER" id="PTHR33055">
    <property type="entry name" value="TRANSPOSASE FOR INSERTION SEQUENCE ELEMENT IS1111A"/>
    <property type="match status" value="1"/>
</dbReference>
<dbReference type="NCBIfam" id="NF033542">
    <property type="entry name" value="transpos_IS110"/>
    <property type="match status" value="1"/>
</dbReference>
<name>A0A7V7NP84_9VIBR</name>
<gene>
    <name evidence="4" type="ORF">F7Q91_24615</name>
</gene>
<evidence type="ECO:0000259" key="2">
    <source>
        <dbReference type="Pfam" id="PF01548"/>
    </source>
</evidence>
<evidence type="ECO:0000256" key="1">
    <source>
        <dbReference type="SAM" id="Coils"/>
    </source>
</evidence>
<dbReference type="PANTHER" id="PTHR33055:SF13">
    <property type="entry name" value="TRANSPOSASE"/>
    <property type="match status" value="1"/>
</dbReference>
<dbReference type="InterPro" id="IPR047650">
    <property type="entry name" value="Transpos_IS110"/>
</dbReference>
<keyword evidence="1" id="KW-0175">Coiled coil</keyword>
<protein>
    <submittedName>
        <fullName evidence="4">IS110 family transposase</fullName>
    </submittedName>
</protein>
<feature type="coiled-coil region" evidence="1">
    <location>
        <begin position="165"/>
        <end position="192"/>
    </location>
</feature>
<dbReference type="EMBL" id="VZPX01000101">
    <property type="protein sequence ID" value="KAB0464365.1"/>
    <property type="molecule type" value="Genomic_DNA"/>
</dbReference>
<dbReference type="AlphaFoldDB" id="A0A7V7NP84"/>
<dbReference type="InterPro" id="IPR002525">
    <property type="entry name" value="Transp_IS110-like_N"/>
</dbReference>
<dbReference type="GO" id="GO:0006313">
    <property type="term" value="P:DNA transposition"/>
    <property type="evidence" value="ECO:0007669"/>
    <property type="project" value="InterPro"/>
</dbReference>
<reference evidence="4 5" key="1">
    <citation type="submission" date="2019-09" db="EMBL/GenBank/DDBJ databases">
        <title>Draft genome sequences of 48 bacterial type strains from the CCUG.</title>
        <authorList>
            <person name="Tunovic T."/>
            <person name="Pineiro-Iglesias B."/>
            <person name="Unosson C."/>
            <person name="Inganas E."/>
            <person name="Ohlen M."/>
            <person name="Cardew S."/>
            <person name="Jensie-Markopoulos S."/>
            <person name="Salva-Serra F."/>
            <person name="Jaen-Luchoro D."/>
            <person name="Karlsson R."/>
            <person name="Svensson-Stadler L."/>
            <person name="Chun J."/>
            <person name="Moore E."/>
        </authorList>
    </citation>
    <scope>NUCLEOTIDE SEQUENCE [LARGE SCALE GENOMIC DNA]</scope>
    <source>
        <strain evidence="4 5">CCUG 48643</strain>
    </source>
</reference>
<feature type="domain" description="Transposase IS116/IS110/IS902 C-terminal" evidence="3">
    <location>
        <begin position="194"/>
        <end position="277"/>
    </location>
</feature>
<evidence type="ECO:0000313" key="4">
    <source>
        <dbReference type="EMBL" id="KAB0464365.1"/>
    </source>
</evidence>